<name>A0AAD5V099_9APHY</name>
<gene>
    <name evidence="3" type="ORF">NLI96_g7719</name>
</gene>
<protein>
    <submittedName>
        <fullName evidence="3">Uncharacterized protein</fullName>
    </submittedName>
</protein>
<comment type="caution">
    <text evidence="3">The sequence shown here is derived from an EMBL/GenBank/DDBJ whole genome shotgun (WGS) entry which is preliminary data.</text>
</comment>
<keyword evidence="2" id="KW-0472">Membrane</keyword>
<reference evidence="3" key="1">
    <citation type="submission" date="2022-07" db="EMBL/GenBank/DDBJ databases">
        <title>Genome Sequence of Physisporinus lineatus.</title>
        <authorList>
            <person name="Buettner E."/>
        </authorList>
    </citation>
    <scope>NUCLEOTIDE SEQUENCE</scope>
    <source>
        <strain evidence="3">VT162</strain>
    </source>
</reference>
<evidence type="ECO:0000313" key="4">
    <source>
        <dbReference type="Proteomes" id="UP001212997"/>
    </source>
</evidence>
<dbReference type="Proteomes" id="UP001212997">
    <property type="component" value="Unassembled WGS sequence"/>
</dbReference>
<keyword evidence="2" id="KW-0812">Transmembrane</keyword>
<dbReference type="EMBL" id="JANAWD010000326">
    <property type="protein sequence ID" value="KAJ3481345.1"/>
    <property type="molecule type" value="Genomic_DNA"/>
</dbReference>
<sequence length="127" mass="14390">MVDVANRWYLPKKLHKLRETPSLRRLFTSDSDIGSSTAELQVQLEKATAIERDLRRALAQRPPNAQALETQIEERNRRIAALEEEAKDTKLRLGERDAKINQLAFCVVILGALLVDLGFVMFSSNSL</sequence>
<evidence type="ECO:0000313" key="3">
    <source>
        <dbReference type="EMBL" id="KAJ3481345.1"/>
    </source>
</evidence>
<keyword evidence="1" id="KW-0175">Coiled coil</keyword>
<proteinExistence type="predicted"/>
<dbReference type="AlphaFoldDB" id="A0AAD5V099"/>
<accession>A0AAD5V099</accession>
<feature type="transmembrane region" description="Helical" evidence="2">
    <location>
        <begin position="100"/>
        <end position="122"/>
    </location>
</feature>
<keyword evidence="2" id="KW-1133">Transmembrane helix</keyword>
<organism evidence="3 4">
    <name type="scientific">Meripilus lineatus</name>
    <dbReference type="NCBI Taxonomy" id="2056292"/>
    <lineage>
        <taxon>Eukaryota</taxon>
        <taxon>Fungi</taxon>
        <taxon>Dikarya</taxon>
        <taxon>Basidiomycota</taxon>
        <taxon>Agaricomycotina</taxon>
        <taxon>Agaricomycetes</taxon>
        <taxon>Polyporales</taxon>
        <taxon>Meripilaceae</taxon>
        <taxon>Meripilus</taxon>
    </lineage>
</organism>
<evidence type="ECO:0000256" key="1">
    <source>
        <dbReference type="SAM" id="Coils"/>
    </source>
</evidence>
<feature type="coiled-coil region" evidence="1">
    <location>
        <begin position="65"/>
        <end position="92"/>
    </location>
</feature>
<evidence type="ECO:0000256" key="2">
    <source>
        <dbReference type="SAM" id="Phobius"/>
    </source>
</evidence>
<keyword evidence="4" id="KW-1185">Reference proteome</keyword>